<protein>
    <recommendedName>
        <fullName evidence="8">Riboflavin transporter</fullName>
    </recommendedName>
</protein>
<dbReference type="RefSeq" id="WP_256197272.1">
    <property type="nucleotide sequence ID" value="NZ_CALVCM010000068.1"/>
</dbReference>
<dbReference type="PIRSF" id="PIRSF037778">
    <property type="entry name" value="UCP037778_transp_RibU"/>
    <property type="match status" value="1"/>
</dbReference>
<keyword evidence="5 9" id="KW-0812">Transmembrane</keyword>
<evidence type="ECO:0000256" key="5">
    <source>
        <dbReference type="ARBA" id="ARBA00022692"/>
    </source>
</evidence>
<feature type="transmembrane region" description="Helical" evidence="9">
    <location>
        <begin position="21"/>
        <end position="45"/>
    </location>
</feature>
<evidence type="ECO:0000256" key="3">
    <source>
        <dbReference type="ARBA" id="ARBA00022448"/>
    </source>
</evidence>
<dbReference type="Proteomes" id="UP001524435">
    <property type="component" value="Unassembled WGS sequence"/>
</dbReference>
<sequence>MSEFVSTKKAPFLSAQMIAKVAVLGAFAFLVMMFEVPIPFFVSFYKLGFDEVVVMIGGFALGPLAAVMIEAIKILLNLLVNSTVTAGVGELSNFLVGCAYVIPAAIYYQRHKDKQHAWLALGIGTLCMTIAGTLINYFFILPMYSAMLPLPMDDLIAAGTALNGNIDSLFMFVLLMTAPFNFVKATLSSLIVALSYKRVSGLLKR</sequence>
<organism evidence="10 11">
    <name type="scientific">Massilicoli timonensis</name>
    <dbReference type="NCBI Taxonomy" id="2015901"/>
    <lineage>
        <taxon>Bacteria</taxon>
        <taxon>Bacillati</taxon>
        <taxon>Bacillota</taxon>
        <taxon>Erysipelotrichia</taxon>
        <taxon>Erysipelotrichales</taxon>
        <taxon>Erysipelotrichaceae</taxon>
        <taxon>Massilicoli</taxon>
    </lineage>
</organism>
<name>A0ABT1SI78_9FIRM</name>
<evidence type="ECO:0000313" key="10">
    <source>
        <dbReference type="EMBL" id="MCQ5120847.1"/>
    </source>
</evidence>
<dbReference type="InterPro" id="IPR024529">
    <property type="entry name" value="ECF_trnsprt_substrate-spec"/>
</dbReference>
<dbReference type="Gene3D" id="1.10.1760.20">
    <property type="match status" value="1"/>
</dbReference>
<keyword evidence="11" id="KW-1185">Reference proteome</keyword>
<evidence type="ECO:0000256" key="7">
    <source>
        <dbReference type="ARBA" id="ARBA00023136"/>
    </source>
</evidence>
<feature type="transmembrane region" description="Helical" evidence="9">
    <location>
        <begin position="117"/>
        <end position="140"/>
    </location>
</feature>
<keyword evidence="7 8" id="KW-0472">Membrane</keyword>
<keyword evidence="6 9" id="KW-1133">Transmembrane helix</keyword>
<keyword evidence="4 8" id="KW-1003">Cell membrane</keyword>
<evidence type="ECO:0000256" key="6">
    <source>
        <dbReference type="ARBA" id="ARBA00022989"/>
    </source>
</evidence>
<dbReference type="Pfam" id="PF12822">
    <property type="entry name" value="ECF_trnsprt"/>
    <property type="match status" value="1"/>
</dbReference>
<dbReference type="InterPro" id="IPR025720">
    <property type="entry name" value="RibU"/>
</dbReference>
<comment type="function">
    <text evidence="8">Probably a riboflavin-binding protein that interacts with the energy-coupling factor (ECF) ABC-transporter complex.</text>
</comment>
<evidence type="ECO:0000256" key="8">
    <source>
        <dbReference type="PIRNR" id="PIRNR037778"/>
    </source>
</evidence>
<proteinExistence type="inferred from homology"/>
<comment type="caution">
    <text evidence="10">The sequence shown here is derived from an EMBL/GenBank/DDBJ whole genome shotgun (WGS) entry which is preliminary data.</text>
</comment>
<evidence type="ECO:0000256" key="2">
    <source>
        <dbReference type="ARBA" id="ARBA00005540"/>
    </source>
</evidence>
<dbReference type="EMBL" id="JANGCH010000001">
    <property type="protein sequence ID" value="MCQ5120847.1"/>
    <property type="molecule type" value="Genomic_DNA"/>
</dbReference>
<evidence type="ECO:0000313" key="11">
    <source>
        <dbReference type="Proteomes" id="UP001524435"/>
    </source>
</evidence>
<feature type="transmembrane region" description="Helical" evidence="9">
    <location>
        <begin position="52"/>
        <end position="79"/>
    </location>
</feature>
<dbReference type="PANTHER" id="PTHR38438">
    <property type="entry name" value="RIBOFLAVIN TRANSPORTER RIBU"/>
    <property type="match status" value="1"/>
</dbReference>
<feature type="transmembrane region" description="Helical" evidence="9">
    <location>
        <begin position="91"/>
        <end position="108"/>
    </location>
</feature>
<gene>
    <name evidence="10" type="ORF">NE663_01065</name>
</gene>
<reference evidence="10 11" key="1">
    <citation type="submission" date="2022-06" db="EMBL/GenBank/DDBJ databases">
        <title>Isolation of gut microbiota from human fecal samples.</title>
        <authorList>
            <person name="Pamer E.G."/>
            <person name="Barat B."/>
            <person name="Waligurski E."/>
            <person name="Medina S."/>
            <person name="Paddock L."/>
            <person name="Mostad J."/>
        </authorList>
    </citation>
    <scope>NUCLEOTIDE SEQUENCE [LARGE SCALE GENOMIC DNA]</scope>
    <source>
        <strain evidence="10 11">DFI.6.1</strain>
    </source>
</reference>
<keyword evidence="3 8" id="KW-0813">Transport</keyword>
<evidence type="ECO:0000256" key="1">
    <source>
        <dbReference type="ARBA" id="ARBA00004651"/>
    </source>
</evidence>
<comment type="similarity">
    <text evidence="2 8">Belongs to the prokaryotic riboflavin transporter (P-RFT) (TC 2.A.87) family.</text>
</comment>
<dbReference type="PANTHER" id="PTHR38438:SF1">
    <property type="entry name" value="RIBOFLAVIN TRANSPORTER RIBU"/>
    <property type="match status" value="1"/>
</dbReference>
<accession>A0ABT1SI78</accession>
<evidence type="ECO:0000256" key="4">
    <source>
        <dbReference type="ARBA" id="ARBA00022475"/>
    </source>
</evidence>
<evidence type="ECO:0000256" key="9">
    <source>
        <dbReference type="SAM" id="Phobius"/>
    </source>
</evidence>
<comment type="subcellular location">
    <subcellularLocation>
        <location evidence="1">Cell membrane</location>
        <topology evidence="1">Multi-pass membrane protein</topology>
    </subcellularLocation>
</comment>
<feature type="transmembrane region" description="Helical" evidence="9">
    <location>
        <begin position="169"/>
        <end position="196"/>
    </location>
</feature>